<reference evidence="1" key="1">
    <citation type="journal article" date="2020" name="mSystems">
        <title>Genome- and Community-Level Interaction Insights into Carbon Utilization and Element Cycling Functions of Hydrothermarchaeota in Hydrothermal Sediment.</title>
        <authorList>
            <person name="Zhou Z."/>
            <person name="Liu Y."/>
            <person name="Xu W."/>
            <person name="Pan J."/>
            <person name="Luo Z.H."/>
            <person name="Li M."/>
        </authorList>
    </citation>
    <scope>NUCLEOTIDE SEQUENCE [LARGE SCALE GENOMIC DNA]</scope>
    <source>
        <strain evidence="1">SpSt-897</strain>
    </source>
</reference>
<evidence type="ECO:0000313" key="1">
    <source>
        <dbReference type="EMBL" id="HGF34577.1"/>
    </source>
</evidence>
<protein>
    <submittedName>
        <fullName evidence="1">Uncharacterized protein</fullName>
    </submittedName>
</protein>
<name>A0A7C3UYK8_9BACT</name>
<accession>A0A7C3UYK8</accession>
<gene>
    <name evidence="1" type="ORF">ENW96_09360</name>
</gene>
<dbReference type="EMBL" id="DTMF01000229">
    <property type="protein sequence ID" value="HGF34577.1"/>
    <property type="molecule type" value="Genomic_DNA"/>
</dbReference>
<proteinExistence type="predicted"/>
<dbReference type="AlphaFoldDB" id="A0A7C3UYK8"/>
<sequence length="107" mass="11952">MDPEIGQHIYRWVRDGKVVCRGLKAAELLLSRPLEAIAALKASGIIGEDQPSSFPGSMITMAAERMIPESRFGDRGYCCKIGFQFIPGYHNQPQSLPMEEQVESKIR</sequence>
<organism evidence="1">
    <name type="scientific">Desulfobacca acetoxidans</name>
    <dbReference type="NCBI Taxonomy" id="60893"/>
    <lineage>
        <taxon>Bacteria</taxon>
        <taxon>Pseudomonadati</taxon>
        <taxon>Thermodesulfobacteriota</taxon>
        <taxon>Desulfobaccia</taxon>
        <taxon>Desulfobaccales</taxon>
        <taxon>Desulfobaccaceae</taxon>
        <taxon>Desulfobacca</taxon>
    </lineage>
</organism>
<comment type="caution">
    <text evidence="1">The sequence shown here is derived from an EMBL/GenBank/DDBJ whole genome shotgun (WGS) entry which is preliminary data.</text>
</comment>